<feature type="transmembrane region" description="Helical" evidence="1">
    <location>
        <begin position="117"/>
        <end position="136"/>
    </location>
</feature>
<proteinExistence type="predicted"/>
<comment type="caution">
    <text evidence="2">The sequence shown here is derived from an EMBL/GenBank/DDBJ whole genome shotgun (WGS) entry which is preliminary data.</text>
</comment>
<evidence type="ECO:0000313" key="3">
    <source>
        <dbReference type="Proteomes" id="UP000708208"/>
    </source>
</evidence>
<feature type="transmembrane region" description="Helical" evidence="1">
    <location>
        <begin position="265"/>
        <end position="286"/>
    </location>
</feature>
<feature type="transmembrane region" description="Helical" evidence="1">
    <location>
        <begin position="172"/>
        <end position="196"/>
    </location>
</feature>
<reference evidence="2" key="1">
    <citation type="submission" date="2021-06" db="EMBL/GenBank/DDBJ databases">
        <authorList>
            <person name="Hodson N. C."/>
            <person name="Mongue J. A."/>
            <person name="Jaron S. K."/>
        </authorList>
    </citation>
    <scope>NUCLEOTIDE SEQUENCE</scope>
</reference>
<keyword evidence="3" id="KW-1185">Reference proteome</keyword>
<dbReference type="EMBL" id="CAJVCH010335703">
    <property type="protein sequence ID" value="CAG7815095.1"/>
    <property type="molecule type" value="Genomic_DNA"/>
</dbReference>
<keyword evidence="1" id="KW-0472">Membrane</keyword>
<protein>
    <submittedName>
        <fullName evidence="2">Uncharacterized protein</fullName>
    </submittedName>
</protein>
<feature type="transmembrane region" description="Helical" evidence="1">
    <location>
        <begin position="217"/>
        <end position="237"/>
    </location>
</feature>
<dbReference type="Proteomes" id="UP000708208">
    <property type="component" value="Unassembled WGS sequence"/>
</dbReference>
<gene>
    <name evidence="2" type="ORF">AFUS01_LOCUS25797</name>
</gene>
<evidence type="ECO:0000313" key="2">
    <source>
        <dbReference type="EMBL" id="CAG7815095.1"/>
    </source>
</evidence>
<name>A0A8J2PHC0_9HEXA</name>
<accession>A0A8J2PHC0</accession>
<keyword evidence="1" id="KW-0812">Transmembrane</keyword>
<organism evidence="2 3">
    <name type="scientific">Allacma fusca</name>
    <dbReference type="NCBI Taxonomy" id="39272"/>
    <lineage>
        <taxon>Eukaryota</taxon>
        <taxon>Metazoa</taxon>
        <taxon>Ecdysozoa</taxon>
        <taxon>Arthropoda</taxon>
        <taxon>Hexapoda</taxon>
        <taxon>Collembola</taxon>
        <taxon>Symphypleona</taxon>
        <taxon>Sminthuridae</taxon>
        <taxon>Allacma</taxon>
    </lineage>
</organism>
<keyword evidence="1" id="KW-1133">Transmembrane helix</keyword>
<evidence type="ECO:0000256" key="1">
    <source>
        <dbReference type="SAM" id="Phobius"/>
    </source>
</evidence>
<dbReference type="AlphaFoldDB" id="A0A8J2PHC0"/>
<sequence length="338" mass="38899">MTGSTASAFEVFYDTASIFGYLFVLVFKMNTFLFGREVCDFFNLVNQADFSIEAVINYFSVEPTQRHNRSVRSKISNQMDVSSSALVLDETGCFDVVYSKIETIWSAVRMSRNTGDFWTIVFLFTSWLESSFIIPVNTTMVFLKYRDTERYLYGLLPQKSFLLPVFVAYESLHVYFSVNHVLFYFQMCFVIAQNSLQSLAKLRLSDCQDRMKKLRMYKLITILVGMGNECLGIVNFLHAFGMAPHHIICNVMMVRYLGELTISEYLIFPTISIGCTFVAVTMYGMAGSLTKLSTNFLESFKNEKDVTPGHFFSKNYKAISSEYRRDHPALEFPTRFTL</sequence>
<feature type="transmembrane region" description="Helical" evidence="1">
    <location>
        <begin position="6"/>
        <end position="27"/>
    </location>
</feature>